<dbReference type="STRING" id="45235.A0A2K3QN11"/>
<feature type="signal peptide" evidence="2">
    <location>
        <begin position="1"/>
        <end position="31"/>
    </location>
</feature>
<evidence type="ECO:0000313" key="4">
    <source>
        <dbReference type="Proteomes" id="UP000236621"/>
    </source>
</evidence>
<gene>
    <name evidence="3" type="ORF">TCAP_01151</name>
</gene>
<evidence type="ECO:0008006" key="5">
    <source>
        <dbReference type="Google" id="ProtNLM"/>
    </source>
</evidence>
<dbReference type="OrthoDB" id="205993at2759"/>
<dbReference type="EMBL" id="NRSZ01000188">
    <property type="protein sequence ID" value="PNY28923.1"/>
    <property type="molecule type" value="Genomic_DNA"/>
</dbReference>
<keyword evidence="4" id="KW-1185">Reference proteome</keyword>
<sequence length="432" mass="44380">MAANTHANGWARRATAGLVLGLAMTRPPTAAAAAATHGVPYVPTQLLTPSACSNASACHGRDVAYMFAPGGDGAAVQFLALNYSSGVADRARPYRITTELPFLQGAGATTAFGAVRTGDGTVVVYAGECDGPAGHVWSFDPGVEGSTGAGWTARTTTAQQGGGGPYFLGATLAFSSTLAPTMDQPTIYTYGGMCLAPRTDAATWQADGNYTKTMMSLAPASRQPTTAYGLRVASVSGPRVPFAGFTATQLPASVTNISGAVTQQAGFVFLGGHSQRAFINMSTAAVWSLPEESWSYVNIQPPAGEQQPGNELAVRQGGGGAAAAAAEVYSRSGHTAVLSEDGRSVVVLGGWVGDVDTPAEPQLAVLDMGQAYSSWRWRIPTAQPEGPGIYGHGAALLPGNVMMVYGGWETQAPGGAKAKRQAETTAPRFLNL</sequence>
<dbReference type="InterPro" id="IPR011043">
    <property type="entry name" value="Gal_Oxase/kelch_b-propeller"/>
</dbReference>
<proteinExistence type="predicted"/>
<comment type="caution">
    <text evidence="3">The sequence shown here is derived from an EMBL/GenBank/DDBJ whole genome shotgun (WGS) entry which is preliminary data.</text>
</comment>
<accession>A0A2K3QN11</accession>
<reference evidence="3 4" key="1">
    <citation type="submission" date="2017-08" db="EMBL/GenBank/DDBJ databases">
        <title>Harnessing the power of phylogenomics to disentangle the directionality and signatures of interkingdom host jumping in the parasitic fungal genus Tolypocladium.</title>
        <authorList>
            <person name="Quandt C.A."/>
            <person name="Patterson W."/>
            <person name="Spatafora J.W."/>
        </authorList>
    </citation>
    <scope>NUCLEOTIDE SEQUENCE [LARGE SCALE GENOMIC DNA]</scope>
    <source>
        <strain evidence="3 4">CBS 113982</strain>
    </source>
</reference>
<feature type="region of interest" description="Disordered" evidence="1">
    <location>
        <begin position="412"/>
        <end position="432"/>
    </location>
</feature>
<evidence type="ECO:0000256" key="1">
    <source>
        <dbReference type="SAM" id="MobiDB-lite"/>
    </source>
</evidence>
<dbReference type="InterPro" id="IPR015915">
    <property type="entry name" value="Kelch-typ_b-propeller"/>
</dbReference>
<dbReference type="SUPFAM" id="SSF50965">
    <property type="entry name" value="Galactose oxidase, central domain"/>
    <property type="match status" value="1"/>
</dbReference>
<feature type="chain" id="PRO_5014360837" description="Galactose oxidase" evidence="2">
    <location>
        <begin position="32"/>
        <end position="432"/>
    </location>
</feature>
<feature type="non-terminal residue" evidence="3">
    <location>
        <position position="432"/>
    </location>
</feature>
<evidence type="ECO:0000313" key="3">
    <source>
        <dbReference type="EMBL" id="PNY28923.1"/>
    </source>
</evidence>
<dbReference type="AlphaFoldDB" id="A0A2K3QN11"/>
<organism evidence="3 4">
    <name type="scientific">Tolypocladium capitatum</name>
    <dbReference type="NCBI Taxonomy" id="45235"/>
    <lineage>
        <taxon>Eukaryota</taxon>
        <taxon>Fungi</taxon>
        <taxon>Dikarya</taxon>
        <taxon>Ascomycota</taxon>
        <taxon>Pezizomycotina</taxon>
        <taxon>Sordariomycetes</taxon>
        <taxon>Hypocreomycetidae</taxon>
        <taxon>Hypocreales</taxon>
        <taxon>Ophiocordycipitaceae</taxon>
        <taxon>Tolypocladium</taxon>
    </lineage>
</organism>
<dbReference type="Gene3D" id="2.120.10.80">
    <property type="entry name" value="Kelch-type beta propeller"/>
    <property type="match status" value="1"/>
</dbReference>
<protein>
    <recommendedName>
        <fullName evidence="5">Galactose oxidase</fullName>
    </recommendedName>
</protein>
<name>A0A2K3QN11_9HYPO</name>
<dbReference type="Proteomes" id="UP000236621">
    <property type="component" value="Unassembled WGS sequence"/>
</dbReference>
<evidence type="ECO:0000256" key="2">
    <source>
        <dbReference type="SAM" id="SignalP"/>
    </source>
</evidence>
<keyword evidence="2" id="KW-0732">Signal</keyword>